<accession>A0ABQ6A4S1</accession>
<evidence type="ECO:0008006" key="4">
    <source>
        <dbReference type="Google" id="ProtNLM"/>
    </source>
</evidence>
<keyword evidence="1" id="KW-0732">Signal</keyword>
<dbReference type="RefSeq" id="WP_284256946.1">
    <property type="nucleotide sequence ID" value="NZ_BSOS01000013.1"/>
</dbReference>
<proteinExistence type="predicted"/>
<reference evidence="3" key="1">
    <citation type="journal article" date="2019" name="Int. J. Syst. Evol. Microbiol.">
        <title>The Global Catalogue of Microorganisms (GCM) 10K type strain sequencing project: providing services to taxonomists for standard genome sequencing and annotation.</title>
        <authorList>
            <consortium name="The Broad Institute Genomics Platform"/>
            <consortium name="The Broad Institute Genome Sequencing Center for Infectious Disease"/>
            <person name="Wu L."/>
            <person name="Ma J."/>
        </authorList>
    </citation>
    <scope>NUCLEOTIDE SEQUENCE [LARGE SCALE GENOMIC DNA]</scope>
    <source>
        <strain evidence="3">NBRC 112502</strain>
    </source>
</reference>
<dbReference type="Proteomes" id="UP001156641">
    <property type="component" value="Unassembled WGS sequence"/>
</dbReference>
<dbReference type="EMBL" id="BSOS01000013">
    <property type="protein sequence ID" value="GLR66270.1"/>
    <property type="molecule type" value="Genomic_DNA"/>
</dbReference>
<comment type="caution">
    <text evidence="2">The sequence shown here is derived from an EMBL/GenBank/DDBJ whole genome shotgun (WGS) entry which is preliminary data.</text>
</comment>
<sequence>MRKILTGLLALTALPAAAQELDAVLPAAIAGYGTPFAVTAEHKPPRPEFSGFEVNGLSIAPALALGAGYDSAPNAAAASSRFTAAPSLLLADPLLGLGVFATVNTALYPGNRAQDTSGFTLGAGERAVLARETITISAVYERAQETGFTLGTIAAARPLGFTVRDFRARDEISLGMFTLTPDASATAYSFPSPGAQNRRDTREGLTTAYLPPGPLQFLLRLHATQSVYETPAFNAATYQLLAGLVDTASGLWSFSALGGVAQRQPRFGPALTAPVLELALDWMPGDLDKLRLTLAREIDDPDEVSAAPYTLSEAKLSLSHEYMRNVTINLTAKAASAAYLHSFRRESLFTADAETSWRLGPELALDADYAFNDRQANYLPAANEHVVTFGMTWTP</sequence>
<keyword evidence="3" id="KW-1185">Reference proteome</keyword>
<name>A0ABQ6A4S1_9PROT</name>
<protein>
    <recommendedName>
        <fullName evidence="4">Beta-barrel porin 2</fullName>
    </recommendedName>
</protein>
<evidence type="ECO:0000313" key="3">
    <source>
        <dbReference type="Proteomes" id="UP001156641"/>
    </source>
</evidence>
<dbReference type="Pfam" id="PF10082">
    <property type="entry name" value="BBP2_2"/>
    <property type="match status" value="1"/>
</dbReference>
<organism evidence="2 3">
    <name type="scientific">Acidocella aquatica</name>
    <dbReference type="NCBI Taxonomy" id="1922313"/>
    <lineage>
        <taxon>Bacteria</taxon>
        <taxon>Pseudomonadati</taxon>
        <taxon>Pseudomonadota</taxon>
        <taxon>Alphaproteobacteria</taxon>
        <taxon>Acetobacterales</taxon>
        <taxon>Acidocellaceae</taxon>
        <taxon>Acidocella</taxon>
    </lineage>
</organism>
<feature type="signal peptide" evidence="1">
    <location>
        <begin position="1"/>
        <end position="18"/>
    </location>
</feature>
<evidence type="ECO:0000256" key="1">
    <source>
        <dbReference type="SAM" id="SignalP"/>
    </source>
</evidence>
<dbReference type="InterPro" id="IPR018759">
    <property type="entry name" value="BBP2_2"/>
</dbReference>
<feature type="chain" id="PRO_5045515891" description="Beta-barrel porin 2" evidence="1">
    <location>
        <begin position="19"/>
        <end position="395"/>
    </location>
</feature>
<evidence type="ECO:0000313" key="2">
    <source>
        <dbReference type="EMBL" id="GLR66270.1"/>
    </source>
</evidence>
<gene>
    <name evidence="2" type="ORF">GCM10010909_09500</name>
</gene>